<evidence type="ECO:0000259" key="1">
    <source>
        <dbReference type="Pfam" id="PF24855"/>
    </source>
</evidence>
<feature type="domain" description="DUF7729" evidence="1">
    <location>
        <begin position="18"/>
        <end position="135"/>
    </location>
</feature>
<dbReference type="Proteomes" id="UP000053890">
    <property type="component" value="Unassembled WGS sequence"/>
</dbReference>
<dbReference type="EMBL" id="KQ474085">
    <property type="protein sequence ID" value="KPV72935.1"/>
    <property type="molecule type" value="Genomic_DNA"/>
</dbReference>
<dbReference type="InterPro" id="IPR056146">
    <property type="entry name" value="DUF7729"/>
</dbReference>
<feature type="non-terminal residue" evidence="2">
    <location>
        <position position="246"/>
    </location>
</feature>
<protein>
    <recommendedName>
        <fullName evidence="1">DUF7729 domain-containing protein</fullName>
    </recommendedName>
</protein>
<feature type="non-terminal residue" evidence="2">
    <location>
        <position position="1"/>
    </location>
</feature>
<keyword evidence="3" id="KW-1185">Reference proteome</keyword>
<dbReference type="OMA" id="TTCTRNI"/>
<gene>
    <name evidence="2" type="ORF">RHOBADRAFT_1111</name>
</gene>
<accession>A0A0P9FBE0</accession>
<dbReference type="AlphaFoldDB" id="A0A0P9FBE0"/>
<reference evidence="2 3" key="1">
    <citation type="journal article" date="2015" name="Front. Microbiol.">
        <title>Genome sequence of the plant growth promoting endophytic yeast Rhodotorula graminis WP1.</title>
        <authorList>
            <person name="Firrincieli A."/>
            <person name="Otillar R."/>
            <person name="Salamov A."/>
            <person name="Schmutz J."/>
            <person name="Khan Z."/>
            <person name="Redman R.S."/>
            <person name="Fleck N.D."/>
            <person name="Lindquist E."/>
            <person name="Grigoriev I.V."/>
            <person name="Doty S.L."/>
        </authorList>
    </citation>
    <scope>NUCLEOTIDE SEQUENCE [LARGE SCALE GENOMIC DNA]</scope>
    <source>
        <strain evidence="2 3">WP1</strain>
    </source>
</reference>
<evidence type="ECO:0000313" key="3">
    <source>
        <dbReference type="Proteomes" id="UP000053890"/>
    </source>
</evidence>
<name>A0A0P9FBE0_RHOGW</name>
<dbReference type="RefSeq" id="XP_018268984.1">
    <property type="nucleotide sequence ID" value="XM_018412027.1"/>
</dbReference>
<dbReference type="OrthoDB" id="5588482at2759"/>
<organism evidence="2 3">
    <name type="scientific">Rhodotorula graminis (strain WP1)</name>
    <dbReference type="NCBI Taxonomy" id="578459"/>
    <lineage>
        <taxon>Eukaryota</taxon>
        <taxon>Fungi</taxon>
        <taxon>Dikarya</taxon>
        <taxon>Basidiomycota</taxon>
        <taxon>Pucciniomycotina</taxon>
        <taxon>Microbotryomycetes</taxon>
        <taxon>Sporidiobolales</taxon>
        <taxon>Sporidiobolaceae</taxon>
        <taxon>Rhodotorula</taxon>
    </lineage>
</organism>
<evidence type="ECO:0000313" key="2">
    <source>
        <dbReference type="EMBL" id="KPV72935.1"/>
    </source>
</evidence>
<dbReference type="Pfam" id="PF24855">
    <property type="entry name" value="DUF7729"/>
    <property type="match status" value="1"/>
</dbReference>
<dbReference type="GeneID" id="28972476"/>
<proteinExistence type="predicted"/>
<sequence length="246" mass="25406">SPKTASSAPNPLIPSTISPKCEAFLTYLNSHQDISTCTAPLLSALSTFQASAASNDYAANDAAVQDALAGLCYSAPCDDSLVRSLLTQFNSNCTAELTASNDVVLGSYDALYVLTPLRDAVCSTDSTADWCINDIAKGSMPAGSTGANATHVVSSSFDVPSILPNAATWSSASLPFLFLSPSMSSTVLCSQCTKSILSAYVAWESRMPYALGLANSPLLKGQGSLWTATGEKCGGGFLESVTKQAG</sequence>